<feature type="compositionally biased region" description="Low complexity" evidence="1">
    <location>
        <begin position="165"/>
        <end position="178"/>
    </location>
</feature>
<accession>A0A1V2IGP9</accession>
<evidence type="ECO:0000256" key="1">
    <source>
        <dbReference type="SAM" id="MobiDB-lite"/>
    </source>
</evidence>
<organism evidence="2 3">
    <name type="scientific">Pseudofrankia asymbiotica</name>
    <dbReference type="NCBI Taxonomy" id="1834516"/>
    <lineage>
        <taxon>Bacteria</taxon>
        <taxon>Bacillati</taxon>
        <taxon>Actinomycetota</taxon>
        <taxon>Actinomycetes</taxon>
        <taxon>Frankiales</taxon>
        <taxon>Frankiaceae</taxon>
        <taxon>Pseudofrankia</taxon>
    </lineage>
</organism>
<gene>
    <name evidence="2" type="ORF">BL253_05635</name>
</gene>
<sequence>MVGAGAAGRVVGGRVVGAGGFRVGGRGAWLAGAGAGAGAEPLGGERSGQFVPGAEVVTGGERSGHEPDVPVPDEAGPWAMGGERSGQAWVWEAAGEFWGTLADAGVAAISPLALLATIVRPRLTSSRRCIARGSIQRDSCPAPRPAAPGSAASEPMTTPRHSHSRQAQAAAATAVTRACSGASENQRGTSERPDGRSARPGPATIRTAATLPANAIGKTARTTCRIDLIAPRFALWAVARPPCGQRTR</sequence>
<dbReference type="Proteomes" id="UP000188929">
    <property type="component" value="Unassembled WGS sequence"/>
</dbReference>
<name>A0A1V2IGP9_9ACTN</name>
<keyword evidence="3" id="KW-1185">Reference proteome</keyword>
<protein>
    <submittedName>
        <fullName evidence="2">Uncharacterized protein</fullName>
    </submittedName>
</protein>
<feature type="region of interest" description="Disordered" evidence="1">
    <location>
        <begin position="134"/>
        <end position="203"/>
    </location>
</feature>
<comment type="caution">
    <text evidence="2">The sequence shown here is derived from an EMBL/GenBank/DDBJ whole genome shotgun (WGS) entry which is preliminary data.</text>
</comment>
<dbReference type="EMBL" id="MOMC01000012">
    <property type="protein sequence ID" value="ONH32225.1"/>
    <property type="molecule type" value="Genomic_DNA"/>
</dbReference>
<reference evidence="3" key="1">
    <citation type="submission" date="2016-10" db="EMBL/GenBank/DDBJ databases">
        <title>Frankia sp. NRRL B-16386 Genome sequencing.</title>
        <authorList>
            <person name="Ghodhbane-Gtari F."/>
            <person name="Swanson E."/>
            <person name="Gueddou A."/>
            <person name="Hezbri K."/>
            <person name="Ktari K."/>
            <person name="Nouioui I."/>
            <person name="Morris K."/>
            <person name="Simpson S."/>
            <person name="Abebe-Akele F."/>
            <person name="Thomas K."/>
            <person name="Gtari M."/>
            <person name="Tisa L.S."/>
        </authorList>
    </citation>
    <scope>NUCLEOTIDE SEQUENCE [LARGE SCALE GENOMIC DNA]</scope>
    <source>
        <strain evidence="3">NRRL B-16386</strain>
    </source>
</reference>
<evidence type="ECO:0000313" key="3">
    <source>
        <dbReference type="Proteomes" id="UP000188929"/>
    </source>
</evidence>
<dbReference type="AlphaFoldDB" id="A0A1V2IGP9"/>
<evidence type="ECO:0000313" key="2">
    <source>
        <dbReference type="EMBL" id="ONH32225.1"/>
    </source>
</evidence>
<proteinExistence type="predicted"/>